<dbReference type="Proteomes" id="UP000199556">
    <property type="component" value="Unassembled WGS sequence"/>
</dbReference>
<evidence type="ECO:0000256" key="3">
    <source>
        <dbReference type="ARBA" id="ARBA00022688"/>
    </source>
</evidence>
<keyword evidence="2 5" id="KW-0808">Transferase</keyword>
<dbReference type="HAMAP" id="MF_00472">
    <property type="entry name" value="UbiG"/>
    <property type="match status" value="1"/>
</dbReference>
<dbReference type="EMBL" id="FOUO01000002">
    <property type="protein sequence ID" value="SFM29502.1"/>
    <property type="molecule type" value="Genomic_DNA"/>
</dbReference>
<dbReference type="AlphaFoldDB" id="A0A1I4PNU3"/>
<dbReference type="RefSeq" id="WP_244887812.1">
    <property type="nucleotide sequence ID" value="NZ_FOUO01000002.1"/>
</dbReference>
<dbReference type="PANTHER" id="PTHR43464">
    <property type="entry name" value="METHYLTRANSFERASE"/>
    <property type="match status" value="1"/>
</dbReference>
<dbReference type="GO" id="GO:0032259">
    <property type="term" value="P:methylation"/>
    <property type="evidence" value="ECO:0007669"/>
    <property type="project" value="UniProtKB-KW"/>
</dbReference>
<dbReference type="GO" id="GO:0102208">
    <property type="term" value="F:2-polyprenyl-6-hydroxyphenol methylase activity"/>
    <property type="evidence" value="ECO:0007669"/>
    <property type="project" value="UniProtKB-EC"/>
</dbReference>
<name>A0A1I4PNU3_ECTMO</name>
<dbReference type="STRING" id="195064.SAMN05421721_102107"/>
<dbReference type="PANTHER" id="PTHR43464:SF19">
    <property type="entry name" value="UBIQUINONE BIOSYNTHESIS O-METHYLTRANSFERASE, MITOCHONDRIAL"/>
    <property type="match status" value="1"/>
</dbReference>
<evidence type="ECO:0000313" key="8">
    <source>
        <dbReference type="Proteomes" id="UP000199556"/>
    </source>
</evidence>
<dbReference type="InterPro" id="IPR013216">
    <property type="entry name" value="Methyltransf_11"/>
</dbReference>
<feature type="binding site" evidence="5">
    <location>
        <position position="139"/>
    </location>
    <ligand>
        <name>S-adenosyl-L-methionine</name>
        <dbReference type="ChEBI" id="CHEBI:59789"/>
    </ligand>
</feature>
<protein>
    <recommendedName>
        <fullName evidence="5">Ubiquinone biosynthesis O-methyltransferase</fullName>
    </recommendedName>
    <alternativeName>
        <fullName evidence="5">2-polyprenyl-6-hydroxyphenol methylase</fullName>
        <ecNumber evidence="5">2.1.1.222</ecNumber>
    </alternativeName>
    <alternativeName>
        <fullName evidence="5">3-demethylubiquinone 3-O-methyltransferase</fullName>
        <ecNumber evidence="5">2.1.1.64</ecNumber>
    </alternativeName>
</protein>
<dbReference type="UniPathway" id="UPA00232"/>
<dbReference type="Gene3D" id="3.40.50.150">
    <property type="entry name" value="Vaccinia Virus protein VP39"/>
    <property type="match status" value="1"/>
</dbReference>
<dbReference type="Pfam" id="PF08241">
    <property type="entry name" value="Methyltransf_11"/>
    <property type="match status" value="1"/>
</dbReference>
<comment type="pathway">
    <text evidence="5">Cofactor biosynthesis; ubiquinone biosynthesis.</text>
</comment>
<accession>A0A1I4PNU3</accession>
<comment type="function">
    <text evidence="5">O-methyltransferase that catalyzes the 2 O-methylation steps in the ubiquinone biosynthetic pathway.</text>
</comment>
<evidence type="ECO:0000256" key="2">
    <source>
        <dbReference type="ARBA" id="ARBA00022679"/>
    </source>
</evidence>
<feature type="binding site" evidence="5">
    <location>
        <position position="96"/>
    </location>
    <ligand>
        <name>S-adenosyl-L-methionine</name>
        <dbReference type="ChEBI" id="CHEBI:59789"/>
    </ligand>
</feature>
<keyword evidence="1 5" id="KW-0489">Methyltransferase</keyword>
<keyword evidence="4 5" id="KW-0949">S-adenosyl-L-methionine</keyword>
<feature type="binding site" evidence="5">
    <location>
        <position position="75"/>
    </location>
    <ligand>
        <name>S-adenosyl-L-methionine</name>
        <dbReference type="ChEBI" id="CHEBI:59789"/>
    </ligand>
</feature>
<evidence type="ECO:0000313" key="7">
    <source>
        <dbReference type="EMBL" id="SFM29502.1"/>
    </source>
</evidence>
<comment type="catalytic activity">
    <reaction evidence="5">
        <text>a 3-demethylubiquinol + S-adenosyl-L-methionine = a ubiquinol + S-adenosyl-L-homocysteine + H(+)</text>
        <dbReference type="Rhea" id="RHEA:44380"/>
        <dbReference type="Rhea" id="RHEA-COMP:9566"/>
        <dbReference type="Rhea" id="RHEA-COMP:10914"/>
        <dbReference type="ChEBI" id="CHEBI:15378"/>
        <dbReference type="ChEBI" id="CHEBI:17976"/>
        <dbReference type="ChEBI" id="CHEBI:57856"/>
        <dbReference type="ChEBI" id="CHEBI:59789"/>
        <dbReference type="ChEBI" id="CHEBI:84422"/>
        <dbReference type="EC" id="2.1.1.64"/>
    </reaction>
</comment>
<dbReference type="InterPro" id="IPR010233">
    <property type="entry name" value="UbiG_MeTrfase"/>
</dbReference>
<proteinExistence type="inferred from homology"/>
<keyword evidence="8" id="KW-1185">Reference proteome</keyword>
<evidence type="ECO:0000259" key="6">
    <source>
        <dbReference type="Pfam" id="PF08241"/>
    </source>
</evidence>
<keyword evidence="7" id="KW-0830">Ubiquinone</keyword>
<evidence type="ECO:0000256" key="1">
    <source>
        <dbReference type="ARBA" id="ARBA00022603"/>
    </source>
</evidence>
<organism evidence="7 8">
    <name type="scientific">Ectothiorhodospira mobilis</name>
    <dbReference type="NCBI Taxonomy" id="195064"/>
    <lineage>
        <taxon>Bacteria</taxon>
        <taxon>Pseudomonadati</taxon>
        <taxon>Pseudomonadota</taxon>
        <taxon>Gammaproteobacteria</taxon>
        <taxon>Chromatiales</taxon>
        <taxon>Ectothiorhodospiraceae</taxon>
        <taxon>Ectothiorhodospira</taxon>
    </lineage>
</organism>
<dbReference type="CDD" id="cd02440">
    <property type="entry name" value="AdoMet_MTases"/>
    <property type="match status" value="1"/>
</dbReference>
<gene>
    <name evidence="5" type="primary">ubiG</name>
    <name evidence="7" type="ORF">SAMN05421721_102107</name>
</gene>
<dbReference type="InterPro" id="IPR029063">
    <property type="entry name" value="SAM-dependent_MTases_sf"/>
</dbReference>
<sequence length="255" mass="28460">MRPEPDPVVSSVDPAEVARYTRLAERWWDPQGPFWPLHTLNRLRTAWIRDHLCQRLGRDAQAPRPLAGLSLVDIGCGGGLLSEAMARMGARVHGVDVTADNIAVARRHARDSGLDLTYEVGTAEALAHRGARYDVVLNMEVVEHVADLPGFMAACNRLQRPGGYGCIATLNRTPASFVAGILGAEYLLRWLPRGTHQWRRFRKPRELQALLARDGIRVAEATGVRVNPFTRRMTPSRSMAVNYMLMTHRPEGDVR</sequence>
<reference evidence="7 8" key="1">
    <citation type="submission" date="2016-10" db="EMBL/GenBank/DDBJ databases">
        <authorList>
            <person name="de Groot N.N."/>
        </authorList>
    </citation>
    <scope>NUCLEOTIDE SEQUENCE [LARGE SCALE GENOMIC DNA]</scope>
    <source>
        <strain evidence="7 8">DSM 4180</strain>
    </source>
</reference>
<comment type="similarity">
    <text evidence="5">Belongs to the methyltransferase superfamily. UbiG/COQ3 family.</text>
</comment>
<dbReference type="NCBIfam" id="TIGR01983">
    <property type="entry name" value="UbiG"/>
    <property type="match status" value="1"/>
</dbReference>
<dbReference type="GO" id="GO:0061542">
    <property type="term" value="F:3-demethylubiquinol 3-O-methyltransferase activity"/>
    <property type="evidence" value="ECO:0007669"/>
    <property type="project" value="UniProtKB-UniRule"/>
</dbReference>
<dbReference type="EC" id="2.1.1.222" evidence="5"/>
<comment type="catalytic activity">
    <reaction evidence="5">
        <text>a 3-(all-trans-polyprenyl)benzene-1,2-diol + S-adenosyl-L-methionine = a 2-methoxy-6-(all-trans-polyprenyl)phenol + S-adenosyl-L-homocysteine + H(+)</text>
        <dbReference type="Rhea" id="RHEA:31411"/>
        <dbReference type="Rhea" id="RHEA-COMP:9550"/>
        <dbReference type="Rhea" id="RHEA-COMP:9551"/>
        <dbReference type="ChEBI" id="CHEBI:15378"/>
        <dbReference type="ChEBI" id="CHEBI:57856"/>
        <dbReference type="ChEBI" id="CHEBI:59789"/>
        <dbReference type="ChEBI" id="CHEBI:62729"/>
        <dbReference type="ChEBI" id="CHEBI:62731"/>
        <dbReference type="EC" id="2.1.1.222"/>
    </reaction>
</comment>
<feature type="domain" description="Methyltransferase type 11" evidence="6">
    <location>
        <begin position="72"/>
        <end position="165"/>
    </location>
</feature>
<evidence type="ECO:0000256" key="5">
    <source>
        <dbReference type="HAMAP-Rule" id="MF_00472"/>
    </source>
</evidence>
<dbReference type="GO" id="GO:0010420">
    <property type="term" value="F:polyprenyldihydroxybenzoate methyltransferase activity"/>
    <property type="evidence" value="ECO:0007669"/>
    <property type="project" value="InterPro"/>
</dbReference>
<evidence type="ECO:0000256" key="4">
    <source>
        <dbReference type="ARBA" id="ARBA00022691"/>
    </source>
</evidence>
<dbReference type="EC" id="2.1.1.64" evidence="5"/>
<feature type="binding site" evidence="5">
    <location>
        <position position="44"/>
    </location>
    <ligand>
        <name>S-adenosyl-L-methionine</name>
        <dbReference type="ChEBI" id="CHEBI:59789"/>
    </ligand>
</feature>
<keyword evidence="3 5" id="KW-0831">Ubiquinone biosynthesis</keyword>
<dbReference type="SUPFAM" id="SSF53335">
    <property type="entry name" value="S-adenosyl-L-methionine-dependent methyltransferases"/>
    <property type="match status" value="1"/>
</dbReference>